<reference evidence="3" key="5">
    <citation type="submission" date="2018-04" db="UniProtKB">
        <authorList>
            <consortium name="EnsemblFungi"/>
        </authorList>
    </citation>
    <scope>IDENTIFICATION</scope>
    <source>
        <strain evidence="3">R3-111a-1</strain>
    </source>
</reference>
<evidence type="ECO:0000313" key="4">
    <source>
        <dbReference type="Proteomes" id="UP000006039"/>
    </source>
</evidence>
<dbReference type="VEuPathDB" id="FungiDB:GGTG_13973"/>
<feature type="region of interest" description="Disordered" evidence="1">
    <location>
        <begin position="146"/>
        <end position="170"/>
    </location>
</feature>
<evidence type="ECO:0000313" key="3">
    <source>
        <dbReference type="EnsemblFungi" id="EJT68448"/>
    </source>
</evidence>
<dbReference type="RefSeq" id="XP_009230162.1">
    <property type="nucleotide sequence ID" value="XM_009231898.1"/>
</dbReference>
<dbReference type="EMBL" id="GL385486">
    <property type="protein sequence ID" value="EJT68448.1"/>
    <property type="molecule type" value="Genomic_DNA"/>
</dbReference>
<dbReference type="EnsemblFungi" id="EJT68448">
    <property type="protein sequence ID" value="EJT68448"/>
    <property type="gene ID" value="GGTG_13973"/>
</dbReference>
<proteinExistence type="predicted"/>
<evidence type="ECO:0000256" key="1">
    <source>
        <dbReference type="SAM" id="MobiDB-lite"/>
    </source>
</evidence>
<organism evidence="2">
    <name type="scientific">Gaeumannomyces tritici (strain R3-111a-1)</name>
    <name type="common">Wheat and barley take-all root rot fungus</name>
    <name type="synonym">Gaeumannomyces graminis var. tritici</name>
    <dbReference type="NCBI Taxonomy" id="644352"/>
    <lineage>
        <taxon>Eukaryota</taxon>
        <taxon>Fungi</taxon>
        <taxon>Dikarya</taxon>
        <taxon>Ascomycota</taxon>
        <taxon>Pezizomycotina</taxon>
        <taxon>Sordariomycetes</taxon>
        <taxon>Sordariomycetidae</taxon>
        <taxon>Magnaporthales</taxon>
        <taxon>Magnaporthaceae</taxon>
        <taxon>Gaeumannomyces</taxon>
    </lineage>
</organism>
<gene>
    <name evidence="3" type="primary">20354431</name>
    <name evidence="2" type="ORF">GGTG_13973</name>
</gene>
<reference evidence="3" key="4">
    <citation type="journal article" date="2015" name="G3 (Bethesda)">
        <title>Genome sequences of three phytopathogenic species of the Magnaporthaceae family of fungi.</title>
        <authorList>
            <person name="Okagaki L.H."/>
            <person name="Nunes C.C."/>
            <person name="Sailsbery J."/>
            <person name="Clay B."/>
            <person name="Brown D."/>
            <person name="John T."/>
            <person name="Oh Y."/>
            <person name="Young N."/>
            <person name="Fitzgerald M."/>
            <person name="Haas B.J."/>
            <person name="Zeng Q."/>
            <person name="Young S."/>
            <person name="Adiconis X."/>
            <person name="Fan L."/>
            <person name="Levin J.Z."/>
            <person name="Mitchell T.K."/>
            <person name="Okubara P.A."/>
            <person name="Farman M.L."/>
            <person name="Kohn L.M."/>
            <person name="Birren B."/>
            <person name="Ma L.-J."/>
            <person name="Dean R.A."/>
        </authorList>
    </citation>
    <scope>NUCLEOTIDE SEQUENCE</scope>
    <source>
        <strain evidence="3">R3-111a-1</strain>
    </source>
</reference>
<sequence>MVPWWINDCPLAHGPPVRSVYVLGTSRTAPPPYQDLGCSLWGRVSGTAHPASSLLGTAAALVSSPLAPDDQQRGHAARGGGVHARNAGRGNGGGGTARGAQREGSGSEADGTDATHIAANGRRVIWGRTTAAAAAVDVTTVDVTAVDVTGTSSTSSSSGSQWPPSRRRRR</sequence>
<dbReference type="HOGENOM" id="CLU_1570754_0_0_1"/>
<feature type="region of interest" description="Disordered" evidence="1">
    <location>
        <begin position="66"/>
        <end position="115"/>
    </location>
</feature>
<dbReference type="GeneID" id="20354431"/>
<reference evidence="2" key="2">
    <citation type="submission" date="2010-07" db="EMBL/GenBank/DDBJ databases">
        <authorList>
            <consortium name="The Broad Institute Genome Sequencing Platform"/>
            <consortium name="Broad Institute Genome Sequencing Center for Infectious Disease"/>
            <person name="Ma L.-J."/>
            <person name="Dead R."/>
            <person name="Young S."/>
            <person name="Zeng Q."/>
            <person name="Koehrsen M."/>
            <person name="Alvarado L."/>
            <person name="Berlin A."/>
            <person name="Chapman S.B."/>
            <person name="Chen Z."/>
            <person name="Freedman E."/>
            <person name="Gellesch M."/>
            <person name="Goldberg J."/>
            <person name="Griggs A."/>
            <person name="Gujja S."/>
            <person name="Heilman E.R."/>
            <person name="Heiman D."/>
            <person name="Hepburn T."/>
            <person name="Howarth C."/>
            <person name="Jen D."/>
            <person name="Larson L."/>
            <person name="Mehta T."/>
            <person name="Neiman D."/>
            <person name="Pearson M."/>
            <person name="Roberts A."/>
            <person name="Saif S."/>
            <person name="Shea T."/>
            <person name="Shenoy N."/>
            <person name="Sisk P."/>
            <person name="Stolte C."/>
            <person name="Sykes S."/>
            <person name="Walk T."/>
            <person name="White J."/>
            <person name="Yandava C."/>
            <person name="Haas B."/>
            <person name="Nusbaum C."/>
            <person name="Birren B."/>
        </authorList>
    </citation>
    <scope>NUCLEOTIDE SEQUENCE</scope>
    <source>
        <strain evidence="2">R3-111a-1</strain>
    </source>
</reference>
<evidence type="ECO:0000313" key="2">
    <source>
        <dbReference type="EMBL" id="EJT68448.1"/>
    </source>
</evidence>
<feature type="compositionally biased region" description="Low complexity" evidence="1">
    <location>
        <begin position="146"/>
        <end position="160"/>
    </location>
</feature>
<name>J3PKC1_GAET3</name>
<dbReference type="AlphaFoldDB" id="J3PKC1"/>
<reference evidence="4" key="1">
    <citation type="submission" date="2010-07" db="EMBL/GenBank/DDBJ databases">
        <title>The genome sequence of Gaeumannomyces graminis var. tritici strain R3-111a-1.</title>
        <authorList>
            <consortium name="The Broad Institute Genome Sequencing Platform"/>
            <person name="Ma L.-J."/>
            <person name="Dead R."/>
            <person name="Young S."/>
            <person name="Zeng Q."/>
            <person name="Koehrsen M."/>
            <person name="Alvarado L."/>
            <person name="Berlin A."/>
            <person name="Chapman S.B."/>
            <person name="Chen Z."/>
            <person name="Freedman E."/>
            <person name="Gellesch M."/>
            <person name="Goldberg J."/>
            <person name="Griggs A."/>
            <person name="Gujja S."/>
            <person name="Heilman E.R."/>
            <person name="Heiman D."/>
            <person name="Hepburn T."/>
            <person name="Howarth C."/>
            <person name="Jen D."/>
            <person name="Larson L."/>
            <person name="Mehta T."/>
            <person name="Neiman D."/>
            <person name="Pearson M."/>
            <person name="Roberts A."/>
            <person name="Saif S."/>
            <person name="Shea T."/>
            <person name="Shenoy N."/>
            <person name="Sisk P."/>
            <person name="Stolte C."/>
            <person name="Sykes S."/>
            <person name="Walk T."/>
            <person name="White J."/>
            <person name="Yandava C."/>
            <person name="Haas B."/>
            <person name="Nusbaum C."/>
            <person name="Birren B."/>
        </authorList>
    </citation>
    <scope>NUCLEOTIDE SEQUENCE [LARGE SCALE GENOMIC DNA]</scope>
    <source>
        <strain evidence="4">R3-111a-1</strain>
    </source>
</reference>
<accession>J3PKC1</accession>
<keyword evidence="4" id="KW-1185">Reference proteome</keyword>
<reference evidence="2" key="3">
    <citation type="submission" date="2010-09" db="EMBL/GenBank/DDBJ databases">
        <title>Annotation of Gaeumannomyces graminis var. tritici R3-111a-1.</title>
        <authorList>
            <consortium name="The Broad Institute Genome Sequencing Platform"/>
            <person name="Ma L.-J."/>
            <person name="Dead R."/>
            <person name="Young S.K."/>
            <person name="Zeng Q."/>
            <person name="Gargeya S."/>
            <person name="Fitzgerald M."/>
            <person name="Haas B."/>
            <person name="Abouelleil A."/>
            <person name="Alvarado L."/>
            <person name="Arachchi H.M."/>
            <person name="Berlin A."/>
            <person name="Brown A."/>
            <person name="Chapman S.B."/>
            <person name="Chen Z."/>
            <person name="Dunbar C."/>
            <person name="Freedman E."/>
            <person name="Gearin G."/>
            <person name="Gellesch M."/>
            <person name="Goldberg J."/>
            <person name="Griggs A."/>
            <person name="Gujja S."/>
            <person name="Heiman D."/>
            <person name="Howarth C."/>
            <person name="Larson L."/>
            <person name="Lui A."/>
            <person name="MacDonald P.J.P."/>
            <person name="Mehta T."/>
            <person name="Montmayeur A."/>
            <person name="Murphy C."/>
            <person name="Neiman D."/>
            <person name="Pearson M."/>
            <person name="Priest M."/>
            <person name="Roberts A."/>
            <person name="Saif S."/>
            <person name="Shea T."/>
            <person name="Shenoy N."/>
            <person name="Sisk P."/>
            <person name="Stolte C."/>
            <person name="Sykes S."/>
            <person name="Yandava C."/>
            <person name="Wortman J."/>
            <person name="Nusbaum C."/>
            <person name="Birren B."/>
        </authorList>
    </citation>
    <scope>NUCLEOTIDE SEQUENCE</scope>
    <source>
        <strain evidence="2">R3-111a-1</strain>
    </source>
</reference>
<dbReference type="Proteomes" id="UP000006039">
    <property type="component" value="Unassembled WGS sequence"/>
</dbReference>
<protein>
    <submittedName>
        <fullName evidence="2 3">Uncharacterized protein</fullName>
    </submittedName>
</protein>